<name>A0A381SFC6_9ZZZZ</name>
<dbReference type="InterPro" id="IPR008979">
    <property type="entry name" value="Galactose-bd-like_sf"/>
</dbReference>
<proteinExistence type="predicted"/>
<reference evidence="2" key="1">
    <citation type="submission" date="2018-05" db="EMBL/GenBank/DDBJ databases">
        <authorList>
            <person name="Lanie J.A."/>
            <person name="Ng W.-L."/>
            <person name="Kazmierczak K.M."/>
            <person name="Andrzejewski T.M."/>
            <person name="Davidsen T.M."/>
            <person name="Wayne K.J."/>
            <person name="Tettelin H."/>
            <person name="Glass J.I."/>
            <person name="Rusch D."/>
            <person name="Podicherti R."/>
            <person name="Tsui H.-C.T."/>
            <person name="Winkler M.E."/>
        </authorList>
    </citation>
    <scope>NUCLEOTIDE SEQUENCE</scope>
</reference>
<accession>A0A381SFC6</accession>
<dbReference type="Gene3D" id="2.60.120.260">
    <property type="entry name" value="Galactose-binding domain-like"/>
    <property type="match status" value="2"/>
</dbReference>
<feature type="domain" description="F5/8 type C" evidence="1">
    <location>
        <begin position="2076"/>
        <end position="2177"/>
    </location>
</feature>
<dbReference type="Pfam" id="PF00754">
    <property type="entry name" value="F5_F8_type_C"/>
    <property type="match status" value="2"/>
</dbReference>
<sequence length="2237" mass="240076">MRVKSDGKFGIGITNPEVSVHIEYTDALKIPKGTTAQRPTATTTGHKGYIRYNTTTDQFEGFGAGPAWGSLGGVIDVDQDTYIKAESAAGNDNDELWFYTNAVERMRIMNNGFVGIGITNPSALLDVNGDVIVAGNLTVNGTTTTINVSEIVAEDSLLQLAANTSDDTLDIGVYGKYINSGTKYAGLFRDATDNKFKFFTALETAPGTSSVDISGTGFTLADVQTGNIECSNIHATSIGIGIATPQQDLHIKGNGGLLLLEGSDHCFIEFYPDNYSSGRRALIGYDSANDNNFYITQQLDNDIIFKTNNTEKVRIINDGKVGIGTNNPTQPLEIFNTSRADMDFNCNGTDVLNVGVNASDGFVIAENGNLILQANGFARILTDNTERIRIDSSGNVGIGTTSPTQKLSVNGNIEILGLNDLLFRRADGTESTTISSNNEGFTISESRGTNITKYQMGEDDHIFYTNNTEIMRITSAGNVGIGITNPSVSFEIQRNDSILLPSGTIAQRPSNPKSGYLRFNSETNLFEGYNGSIWSYMNPGGIIQDTDKDTKIVVEQTADEDIIRFYTVGSERMMIASNGKVGIGTLTPQKEFHVVGDIQFGSSSKWQLDEASWTGGATDQANLAYNGGNSTSVFGIHGVGDKTVDMKIDGGIMIGDASGIPQAKLDVRGDIYTNSNIGIGITNPSISLYTDRTDSYKLPAGTTGQRPTSSEKGYIRYNTQLDTFEGFGAGDAWGSLGGIIDIDKDTKITAETSQNDEDKLRFFTSGSERVIIDNNGSVGIGTSTPAVPFHIYRNNVNSIIAIDQAGTKNDCGVQFKRATVEKWFIGMNDTDEDLIFRNNGFDEFVITEMGYVGIGTDNPNAKLDVRGDIYTNENIGIGLNTPAVSLDTNRTDSYKIPSGSTAQRPSNPVKGYFRYNTSLDRFEGYGVGNAWGSLAGVIDIDQDTKILAESIPDEDKLRFYTAGNERMIIDNVGNIGIGKTNPTVKVDIVGDINCTNITTSQDVNIPANQKLNFATTEEISSDGNNLNIIANSTINLDGDVVFKGTQNSNKVFWDKSDNKLFIFGDFEVSGEQIIRNTEVVVTDDPIIRLGGVDPPTNNDAKDRGIEFAWHNSAAKYGFFGMRRSDNRFIYIPDGTNTSEVYTGNYGDVEIKDLYATSFITDNGLDMILNSTKGIDISANGSVVNTDDINITATQSINITANENDTEAIKLLATNGGISIGCTAATGKDIIIRANGSSINLISTEDATDAIIIQATQGGIGLISNGGTADDDIDLVCTTSINLIAYENASDSINIVAANGGIDITATGTSGEDIDINADGSSVNITSTEVVSNAIVLDADSGGLDILASGGNGFDIDITNTGGSINLQATESASDAITIKSTAGGIDINAVGTPGEDIDITATGSSINLTSTENIADAITIKATSGGIDIDAIGTAGEDIDITATGSSINLKSTESIADAITLETTAGGIKFISSGQNAGSDIYMKATKSIFMEADENTTDAINISATAGGINILSTTQSGNDINIVSTGASVNIESNEDATDAIILKATAGGIALLSQGLTQGDDIDLISSTSINIISNENRSDSIVLNSLEGGIDITANGDDGQDIDITNTGGSINMISTQNVSDSIVLSSTRGGIDIGCSGAAGLDIDITSLGSSINLSAYEDVNDAITITSNSGGIDIKALGNDASDDIDIEANQKINIISSNTEDNSIKLWANYGGIDIGCTGVNKDIKLEAENGYVRIVRAIIDEPIFNTLEETDYSIWIPFSQFQVKEGIWDIYRDATNGDFCWRKEAKEEISYLTADITLPTRDNTIKGYKLTSLYLAYAIEGEDLKSINTKIIKKVWNPSNPITASTTTTLTTANSGLTDGNLNIEPIIVANLNNLTENGGVYYQVNVLLESPGNFYLAESDSSAAISYAWKAFDGNDATNWESTDSAFPHWISYDMETSIAVTKFKWKTLNNSANFTPLTWKLQSSDDGTTWTDVQSYSNPSTYDSSITWYTYTVDNPVAGRYVRWYFESSYGTSNSVSISEMYFWRTSTIYVETSGTETNYDAYKAFDNDLINSSARLSAADYGAQWISYDFQSAKLISRYRIASNPPSDQSDPKSWTIQVSTDNSNWTTVDTQTNQSIASNTGYLLTNTYYEIPLNNQISARYIRLMVSSTRWGSGICTISEIEYAEGVDLYVGKSVNQNYRYVSVTNPEFVNGNTAMTFGIDIDCNENSTFKFYGVSARYNSRLI</sequence>
<dbReference type="EMBL" id="UINC01003041">
    <property type="protein sequence ID" value="SVA02790.1"/>
    <property type="molecule type" value="Genomic_DNA"/>
</dbReference>
<evidence type="ECO:0000259" key="1">
    <source>
        <dbReference type="PROSITE" id="PS50022"/>
    </source>
</evidence>
<protein>
    <recommendedName>
        <fullName evidence="1">F5/8 type C domain-containing protein</fullName>
    </recommendedName>
</protein>
<feature type="domain" description="F5/8 type C" evidence="1">
    <location>
        <begin position="1891"/>
        <end position="2034"/>
    </location>
</feature>
<gene>
    <name evidence="2" type="ORF">METZ01_LOCUS55644</name>
</gene>
<dbReference type="InterPro" id="IPR000421">
    <property type="entry name" value="FA58C"/>
</dbReference>
<evidence type="ECO:0000313" key="2">
    <source>
        <dbReference type="EMBL" id="SVA02790.1"/>
    </source>
</evidence>
<dbReference type="PROSITE" id="PS50022">
    <property type="entry name" value="FA58C_3"/>
    <property type="match status" value="2"/>
</dbReference>
<organism evidence="2">
    <name type="scientific">marine metagenome</name>
    <dbReference type="NCBI Taxonomy" id="408172"/>
    <lineage>
        <taxon>unclassified sequences</taxon>
        <taxon>metagenomes</taxon>
        <taxon>ecological metagenomes</taxon>
    </lineage>
</organism>
<dbReference type="SUPFAM" id="SSF49785">
    <property type="entry name" value="Galactose-binding domain-like"/>
    <property type="match status" value="2"/>
</dbReference>